<dbReference type="NCBIfam" id="TIGR00481">
    <property type="entry name" value="YbhB/YbcL family Raf kinase inhibitor-like protein"/>
    <property type="match status" value="1"/>
</dbReference>
<accession>A0A5C1DGS0</accession>
<dbReference type="Proteomes" id="UP000322079">
    <property type="component" value="Chromosome"/>
</dbReference>
<feature type="signal peptide" evidence="1">
    <location>
        <begin position="1"/>
        <end position="19"/>
    </location>
</feature>
<dbReference type="CDD" id="cd00865">
    <property type="entry name" value="PEBP_bact_arch"/>
    <property type="match status" value="1"/>
</dbReference>
<organism evidence="2 3">
    <name type="scientific">Chromobacterium paludis</name>
    <dbReference type="NCBI Taxonomy" id="2605945"/>
    <lineage>
        <taxon>Bacteria</taxon>
        <taxon>Pseudomonadati</taxon>
        <taxon>Pseudomonadota</taxon>
        <taxon>Betaproteobacteria</taxon>
        <taxon>Neisseriales</taxon>
        <taxon>Chromobacteriaceae</taxon>
        <taxon>Chromobacterium</taxon>
    </lineage>
</organism>
<evidence type="ECO:0000256" key="1">
    <source>
        <dbReference type="SAM" id="SignalP"/>
    </source>
</evidence>
<dbReference type="Gene3D" id="3.90.280.10">
    <property type="entry name" value="PEBP-like"/>
    <property type="match status" value="1"/>
</dbReference>
<dbReference type="KEGG" id="chrm:FYK34_10080"/>
<proteinExistence type="predicted"/>
<dbReference type="AlphaFoldDB" id="A0A5C1DGS0"/>
<dbReference type="PANTHER" id="PTHR30289:SF1">
    <property type="entry name" value="PEBP (PHOSPHATIDYLETHANOLAMINE-BINDING PROTEIN) FAMILY PROTEIN"/>
    <property type="match status" value="1"/>
</dbReference>
<dbReference type="InterPro" id="IPR036610">
    <property type="entry name" value="PEBP-like_sf"/>
</dbReference>
<name>A0A5C1DGS0_9NEIS</name>
<dbReference type="RefSeq" id="WP_149296243.1">
    <property type="nucleotide sequence ID" value="NZ_CP043473.1"/>
</dbReference>
<reference evidence="2 3" key="1">
    <citation type="submission" date="2019-08" db="EMBL/GenBank/DDBJ databases">
        <title>Chromobacterium paludis, a novel bacterium isolated from a Maryland marsh pond.</title>
        <authorList>
            <person name="Blackburn M.B."/>
            <person name="Gundersen-Rindal D.E."/>
        </authorList>
    </citation>
    <scope>NUCLEOTIDE SEQUENCE [LARGE SCALE GENOMIC DNA]</scope>
    <source>
        <strain evidence="3">IIBBL 257-1</strain>
    </source>
</reference>
<evidence type="ECO:0000313" key="3">
    <source>
        <dbReference type="Proteomes" id="UP000322079"/>
    </source>
</evidence>
<evidence type="ECO:0000313" key="2">
    <source>
        <dbReference type="EMBL" id="QEL55886.1"/>
    </source>
</evidence>
<dbReference type="NCBIfam" id="NF007330">
    <property type="entry name" value="PRK09818.1"/>
    <property type="match status" value="1"/>
</dbReference>
<dbReference type="InterPro" id="IPR005247">
    <property type="entry name" value="YbhB_YbcL/LppC-like"/>
</dbReference>
<dbReference type="SUPFAM" id="SSF49777">
    <property type="entry name" value="PEBP-like"/>
    <property type="match status" value="1"/>
</dbReference>
<protein>
    <submittedName>
        <fullName evidence="2">Kinase inhibitor</fullName>
    </submittedName>
</protein>
<dbReference type="InterPro" id="IPR008914">
    <property type="entry name" value="PEBP"/>
</dbReference>
<gene>
    <name evidence="2" type="ORF">FYK34_10080</name>
</gene>
<sequence>MRTALLIASLLALPLAAHAEGFKLSSQSIADGKPLSLRQVYKGFGCEGGNVSPQLSWSGAPAGAKSFAITVYDPDAPTGSGWWHWTVVNLPASVHSLPEGAGNAGGQLPAGAVQGRTDFGASGFGGACPPVGDKPHRYQFTVWALKTDKLPLDANASGALVGYMLNANVLGKASLTATYGR</sequence>
<dbReference type="EMBL" id="CP043473">
    <property type="protein sequence ID" value="QEL55886.1"/>
    <property type="molecule type" value="Genomic_DNA"/>
</dbReference>
<dbReference type="Pfam" id="PF01161">
    <property type="entry name" value="PBP"/>
    <property type="match status" value="1"/>
</dbReference>
<keyword evidence="3" id="KW-1185">Reference proteome</keyword>
<dbReference type="PANTHER" id="PTHR30289">
    <property type="entry name" value="UNCHARACTERIZED PROTEIN YBCL-RELATED"/>
    <property type="match status" value="1"/>
</dbReference>
<keyword evidence="1" id="KW-0732">Signal</keyword>
<feature type="chain" id="PRO_5022863131" evidence="1">
    <location>
        <begin position="20"/>
        <end position="181"/>
    </location>
</feature>